<evidence type="ECO:0000313" key="5">
    <source>
        <dbReference type="EMBL" id="TMJ08419.1"/>
    </source>
</evidence>
<comment type="caution">
    <text evidence="5">The sequence shown here is derived from an EMBL/GenBank/DDBJ whole genome shotgun (WGS) entry which is preliminary data.</text>
</comment>
<dbReference type="GO" id="GO:0004739">
    <property type="term" value="F:pyruvate dehydrogenase (acetyl-transferring) activity"/>
    <property type="evidence" value="ECO:0007669"/>
    <property type="project" value="TreeGrafter"/>
</dbReference>
<dbReference type="EMBL" id="VBAI01000196">
    <property type="protein sequence ID" value="TMJ08419.1"/>
    <property type="molecule type" value="Genomic_DNA"/>
</dbReference>
<comment type="cofactor">
    <cofactor evidence="1">
        <name>thiamine diphosphate</name>
        <dbReference type="ChEBI" id="CHEBI:58937"/>
    </cofactor>
</comment>
<dbReference type="Pfam" id="PF00676">
    <property type="entry name" value="E1_dh"/>
    <property type="match status" value="1"/>
</dbReference>
<proteinExistence type="predicted"/>
<dbReference type="Proteomes" id="UP000315217">
    <property type="component" value="Unassembled WGS sequence"/>
</dbReference>
<evidence type="ECO:0000256" key="3">
    <source>
        <dbReference type="ARBA" id="ARBA00023052"/>
    </source>
</evidence>
<dbReference type="AlphaFoldDB" id="A0A537LK82"/>
<evidence type="ECO:0000259" key="4">
    <source>
        <dbReference type="Pfam" id="PF00676"/>
    </source>
</evidence>
<dbReference type="CDD" id="cd02000">
    <property type="entry name" value="TPP_E1_PDC_ADC_BCADC"/>
    <property type="match status" value="1"/>
</dbReference>
<dbReference type="PANTHER" id="PTHR11516">
    <property type="entry name" value="PYRUVATE DEHYDROGENASE E1 COMPONENT, ALPHA SUBUNIT BACTERIAL AND ORGANELLAR"/>
    <property type="match status" value="1"/>
</dbReference>
<dbReference type="PANTHER" id="PTHR11516:SF60">
    <property type="entry name" value="PYRUVATE DEHYDROGENASE E1 COMPONENT SUBUNIT ALPHA"/>
    <property type="match status" value="1"/>
</dbReference>
<sequence length="319" mass="35872">MYEVFYRSLFRIRRVEEEVAKIYPSDKIKSPVHLSIGQEAVAVGACEALRPTDVVFGTYRGHALYLAKHGNLKKMIAELYGKVTGCAKGKGGSMHLVDAAAGFMGTSAVVGTTIPHAVGYAYAMRLQRRETVVASFFGDGAVDEGIFSESLNFAALKRLPLIFICENNFYSIHSHQLARQPASNIVERARAYAIPADRIEDNDVLRIYDVVKRAAEAIRAGTSGPRFLECMTYRWKEHVGPNDDFDKGYRSITEAEPWFAKDQVKRIRDLLVREIQERIEAEVEAEIREAFEFAERSPFPPDEELYTDVFAEATQWSAS</sequence>
<evidence type="ECO:0000256" key="2">
    <source>
        <dbReference type="ARBA" id="ARBA00023002"/>
    </source>
</evidence>
<dbReference type="InterPro" id="IPR050642">
    <property type="entry name" value="PDH_E1_Alpha_Subunit"/>
</dbReference>
<dbReference type="GO" id="GO:0006086">
    <property type="term" value="P:pyruvate decarboxylation to acetyl-CoA"/>
    <property type="evidence" value="ECO:0007669"/>
    <property type="project" value="TreeGrafter"/>
</dbReference>
<accession>A0A537LK82</accession>
<organism evidence="5 6">
    <name type="scientific">Candidatus Segetimicrobium genomatis</name>
    <dbReference type="NCBI Taxonomy" id="2569760"/>
    <lineage>
        <taxon>Bacteria</taxon>
        <taxon>Bacillati</taxon>
        <taxon>Candidatus Sysuimicrobiota</taxon>
        <taxon>Candidatus Sysuimicrobiia</taxon>
        <taxon>Candidatus Sysuimicrobiales</taxon>
        <taxon>Candidatus Segetimicrobiaceae</taxon>
        <taxon>Candidatus Segetimicrobium</taxon>
    </lineage>
</organism>
<keyword evidence="2" id="KW-0560">Oxidoreductase</keyword>
<feature type="domain" description="Dehydrogenase E1 component" evidence="4">
    <location>
        <begin position="10"/>
        <end position="300"/>
    </location>
</feature>
<keyword evidence="3" id="KW-0786">Thiamine pyrophosphate</keyword>
<dbReference type="Gene3D" id="3.40.50.970">
    <property type="match status" value="1"/>
</dbReference>
<evidence type="ECO:0000256" key="1">
    <source>
        <dbReference type="ARBA" id="ARBA00001964"/>
    </source>
</evidence>
<evidence type="ECO:0000313" key="6">
    <source>
        <dbReference type="Proteomes" id="UP000315217"/>
    </source>
</evidence>
<dbReference type="SUPFAM" id="SSF52518">
    <property type="entry name" value="Thiamin diphosphate-binding fold (THDP-binding)"/>
    <property type="match status" value="1"/>
</dbReference>
<reference evidence="5 6" key="1">
    <citation type="journal article" date="2019" name="Nat. Microbiol.">
        <title>Mediterranean grassland soil C-N compound turnover is dependent on rainfall and depth, and is mediated by genomically divergent microorganisms.</title>
        <authorList>
            <person name="Diamond S."/>
            <person name="Andeer P.F."/>
            <person name="Li Z."/>
            <person name="Crits-Christoph A."/>
            <person name="Burstein D."/>
            <person name="Anantharaman K."/>
            <person name="Lane K.R."/>
            <person name="Thomas B.C."/>
            <person name="Pan C."/>
            <person name="Northen T.R."/>
            <person name="Banfield J.F."/>
        </authorList>
    </citation>
    <scope>NUCLEOTIDE SEQUENCE [LARGE SCALE GENOMIC DNA]</scope>
    <source>
        <strain evidence="5">NP_1</strain>
    </source>
</reference>
<dbReference type="InterPro" id="IPR001017">
    <property type="entry name" value="DH_E1"/>
</dbReference>
<gene>
    <name evidence="5" type="ORF">E6G98_12210</name>
</gene>
<protein>
    <submittedName>
        <fullName evidence="5">Thiamine pyrophosphate-dependent dehydrogenase E1 component subunit alpha</fullName>
    </submittedName>
</protein>
<name>A0A537LK82_9BACT</name>
<dbReference type="InterPro" id="IPR029061">
    <property type="entry name" value="THDP-binding"/>
</dbReference>